<dbReference type="OrthoDB" id="3031545at2759"/>
<name>A0A5N5QFB2_9AGAM</name>
<organism evidence="2 3">
    <name type="scientific">Ceratobasidium theobromae</name>
    <dbReference type="NCBI Taxonomy" id="1582974"/>
    <lineage>
        <taxon>Eukaryota</taxon>
        <taxon>Fungi</taxon>
        <taxon>Dikarya</taxon>
        <taxon>Basidiomycota</taxon>
        <taxon>Agaricomycotina</taxon>
        <taxon>Agaricomycetes</taxon>
        <taxon>Cantharellales</taxon>
        <taxon>Ceratobasidiaceae</taxon>
        <taxon>Ceratobasidium</taxon>
    </lineage>
</organism>
<comment type="caution">
    <text evidence="2">The sequence shown here is derived from an EMBL/GenBank/DDBJ whole genome shotgun (WGS) entry which is preliminary data.</text>
</comment>
<feature type="coiled-coil region" evidence="1">
    <location>
        <begin position="291"/>
        <end position="332"/>
    </location>
</feature>
<evidence type="ECO:0000313" key="2">
    <source>
        <dbReference type="EMBL" id="KAB5590171.1"/>
    </source>
</evidence>
<proteinExistence type="predicted"/>
<dbReference type="SUPFAM" id="SSF58100">
    <property type="entry name" value="Bacterial hemolysins"/>
    <property type="match status" value="1"/>
</dbReference>
<dbReference type="EMBL" id="SSOP01000191">
    <property type="protein sequence ID" value="KAB5590171.1"/>
    <property type="molecule type" value="Genomic_DNA"/>
</dbReference>
<evidence type="ECO:0008006" key="4">
    <source>
        <dbReference type="Google" id="ProtNLM"/>
    </source>
</evidence>
<reference evidence="2 3" key="1">
    <citation type="journal article" date="2019" name="Fungal Biol. Biotechnol.">
        <title>Draft genome sequence of fastidious pathogen Ceratobasidium theobromae, which causes vascular-streak dieback in Theobroma cacao.</title>
        <authorList>
            <person name="Ali S.S."/>
            <person name="Asman A."/>
            <person name="Shao J."/>
            <person name="Firmansyah A.P."/>
            <person name="Susilo A.W."/>
            <person name="Rosmana A."/>
            <person name="McMahon P."/>
            <person name="Junaid M."/>
            <person name="Guest D."/>
            <person name="Kheng T.Y."/>
            <person name="Meinhardt L.W."/>
            <person name="Bailey B.A."/>
        </authorList>
    </citation>
    <scope>NUCLEOTIDE SEQUENCE [LARGE SCALE GENOMIC DNA]</scope>
    <source>
        <strain evidence="2 3">CT2</strain>
    </source>
</reference>
<evidence type="ECO:0000313" key="3">
    <source>
        <dbReference type="Proteomes" id="UP000383932"/>
    </source>
</evidence>
<feature type="coiled-coil region" evidence="1">
    <location>
        <begin position="212"/>
        <end position="239"/>
    </location>
</feature>
<evidence type="ECO:0000256" key="1">
    <source>
        <dbReference type="SAM" id="Coils"/>
    </source>
</evidence>
<accession>A0A5N5QFB2</accession>
<keyword evidence="1" id="KW-0175">Coiled coil</keyword>
<gene>
    <name evidence="2" type="ORF">CTheo_6389</name>
</gene>
<dbReference type="AlphaFoldDB" id="A0A5N5QFB2"/>
<dbReference type="Proteomes" id="UP000383932">
    <property type="component" value="Unassembled WGS sequence"/>
</dbReference>
<keyword evidence="3" id="KW-1185">Reference proteome</keyword>
<protein>
    <recommendedName>
        <fullName evidence="4">Haemolytic enterotoxin (HBL)</fullName>
    </recommendedName>
</protein>
<sequence>MSSGTTYGDALNEIDAVKEKMTPATRKQADKAMGEKMADSETVSTLLNEVKALSVSTKKVYDAFVGISTGLGEIDEKGYTDEHGKPLAKLKPQWDGFRTRMVKLVWESRDAATDTASYAKAFKDSYLPAIEQMIAAGEKDPTQWTTMVDGIHRSLEKFAERPNPAQAKSPHPVPPGADPYTVAEAHSQAFLDLKRDVTAFRDTFASFVKHKTGELTGEIAQLMKEINDLIDEIAMYDKLIKKLGDAIGITIEYKGKIADAAAASLGSLGPAAKAGVLIIGAYAVIGEAKALTQAMLNKANAQTQLEKKRAEKVEAEQEIAHLQQQLSKLEAQPANLNEVIARLDQIANIWSLIQSSVKDISDILGGTMTEDFFSVLKNQVAILKANHNMLYEALRLYASKVADSGIPPT</sequence>
<dbReference type="Gene3D" id="1.20.1170.10">
    <property type="match status" value="1"/>
</dbReference>